<dbReference type="Pfam" id="PF00990">
    <property type="entry name" value="GGDEF"/>
    <property type="match status" value="1"/>
</dbReference>
<dbReference type="GO" id="GO:1902201">
    <property type="term" value="P:negative regulation of bacterial-type flagellum-dependent cell motility"/>
    <property type="evidence" value="ECO:0007669"/>
    <property type="project" value="TreeGrafter"/>
</dbReference>
<dbReference type="Proteomes" id="UP000233256">
    <property type="component" value="Unassembled WGS sequence"/>
</dbReference>
<dbReference type="Gene3D" id="3.30.70.270">
    <property type="match status" value="1"/>
</dbReference>
<organism evidence="10 11">
    <name type="scientific">Candidatus Wallbacteria bacterium HGW-Wallbacteria-1</name>
    <dbReference type="NCBI Taxonomy" id="2013854"/>
    <lineage>
        <taxon>Bacteria</taxon>
        <taxon>Candidatus Walliibacteriota</taxon>
    </lineage>
</organism>
<dbReference type="InterPro" id="IPR029787">
    <property type="entry name" value="Nucleotide_cyclase"/>
</dbReference>
<dbReference type="InterPro" id="IPR033463">
    <property type="entry name" value="sCache_3"/>
</dbReference>
<dbReference type="EMBL" id="PGXC01000001">
    <property type="protein sequence ID" value="PKK92186.1"/>
    <property type="molecule type" value="Genomic_DNA"/>
</dbReference>
<dbReference type="Gene3D" id="6.10.340.10">
    <property type="match status" value="1"/>
</dbReference>
<dbReference type="PANTHER" id="PTHR45138">
    <property type="entry name" value="REGULATORY COMPONENTS OF SENSORY TRANSDUCTION SYSTEM"/>
    <property type="match status" value="1"/>
</dbReference>
<accession>A0A2N1PV38</accession>
<feature type="domain" description="HAMP" evidence="8">
    <location>
        <begin position="358"/>
        <end position="410"/>
    </location>
</feature>
<evidence type="ECO:0000313" key="10">
    <source>
        <dbReference type="EMBL" id="PKK92186.1"/>
    </source>
</evidence>
<dbReference type="InterPro" id="IPR029016">
    <property type="entry name" value="GAF-like_dom_sf"/>
</dbReference>
<dbReference type="SUPFAM" id="SSF55073">
    <property type="entry name" value="Nucleotide cyclase"/>
    <property type="match status" value="1"/>
</dbReference>
<gene>
    <name evidence="10" type="ORF">CVV64_01890</name>
</gene>
<evidence type="ECO:0000256" key="1">
    <source>
        <dbReference type="ARBA" id="ARBA00004651"/>
    </source>
</evidence>
<feature type="domain" description="GGDEF" evidence="9">
    <location>
        <begin position="614"/>
        <end position="749"/>
    </location>
</feature>
<evidence type="ECO:0000259" key="8">
    <source>
        <dbReference type="PROSITE" id="PS50885"/>
    </source>
</evidence>
<sequence>MEEYMKQDPRQTEEVSSETSGEMQTVNSSPSLIEGQEDIQRDAPFVSGQGRKGKFKLSYKIVLIFVLVMVIPMILSTVLVREDVTRRSDLERLRSLKQAAEIARKYVTSNCDSYLIQATRLSENQEFRSLLKEGESDQIDEFLALEMRRRNLDMIQVLNLERNTISMATSGGFMSGYKPSEDLLMNGVRKIPDTRIVISGNDSDDRFECLIESCIHVEQYGQELRLLVFVKRLPADFFDQLKDLTNLNITVLKGTLRVLTTIFDSDGKRVVGTTVDQAIAELVSKAGLAVQWEKFLGEKFYTIYEPLEPGESRKEVLISAAIDETTFLETNFILINYLTVITVVAILLAVLAGVFLSYNIVTPLKKLVAGARAVGQGELGITIDVDVNDEIGVLSDEFNGMAANLKHSYDRLDRKMYEISTLYSVSNSINFQSDSEQILNVILDKTVAALHAERGSLMLLNDDTDELEVRVVRGFKGEVKKRIGLKSGEGIAGIVYKQGSGVMVNKGHRDDRFKTFQNYIEDIKNIQSMICVPLKVKDRTLGVLNIVNRVSHGDMFSEDDLNLATALATHAAMAIENAKLYELSITDGMTKLFIHRFFQIRLSEELVRARRYSSKLSLIMFDIDHFKNFNDTYGHQTGDDVLVGVAGILKKAVRQEVDVPARYGGEEFTVIAPETDGDEAMIVAERIRKAVEAAEFPGPEGKVLKVKVSLGVSVFPTHSTEKMDLIRKADTALYFSKENGRNCSTLYSENMGEVSEK</sequence>
<dbReference type="FunFam" id="3.30.70.270:FF:000001">
    <property type="entry name" value="Diguanylate cyclase domain protein"/>
    <property type="match status" value="1"/>
</dbReference>
<feature type="compositionally biased region" description="Polar residues" evidence="6">
    <location>
        <begin position="17"/>
        <end position="29"/>
    </location>
</feature>
<dbReference type="SUPFAM" id="SSF55781">
    <property type="entry name" value="GAF domain-like"/>
    <property type="match status" value="1"/>
</dbReference>
<protein>
    <recommendedName>
        <fullName evidence="12">Diguanylate cyclase</fullName>
    </recommendedName>
</protein>
<evidence type="ECO:0000256" key="5">
    <source>
        <dbReference type="ARBA" id="ARBA00023136"/>
    </source>
</evidence>
<dbReference type="CDD" id="cd01949">
    <property type="entry name" value="GGDEF"/>
    <property type="match status" value="1"/>
</dbReference>
<evidence type="ECO:0000256" key="6">
    <source>
        <dbReference type="SAM" id="MobiDB-lite"/>
    </source>
</evidence>
<dbReference type="GO" id="GO:0007165">
    <property type="term" value="P:signal transduction"/>
    <property type="evidence" value="ECO:0007669"/>
    <property type="project" value="InterPro"/>
</dbReference>
<feature type="region of interest" description="Disordered" evidence="6">
    <location>
        <begin position="1"/>
        <end position="29"/>
    </location>
</feature>
<dbReference type="SMART" id="SM00267">
    <property type="entry name" value="GGDEF"/>
    <property type="match status" value="1"/>
</dbReference>
<dbReference type="SMART" id="SM00304">
    <property type="entry name" value="HAMP"/>
    <property type="match status" value="1"/>
</dbReference>
<proteinExistence type="predicted"/>
<feature type="transmembrane region" description="Helical" evidence="7">
    <location>
        <begin position="334"/>
        <end position="356"/>
    </location>
</feature>
<dbReference type="GO" id="GO:0043709">
    <property type="term" value="P:cell adhesion involved in single-species biofilm formation"/>
    <property type="evidence" value="ECO:0007669"/>
    <property type="project" value="TreeGrafter"/>
</dbReference>
<dbReference type="CDD" id="cd06225">
    <property type="entry name" value="HAMP"/>
    <property type="match status" value="1"/>
</dbReference>
<feature type="compositionally biased region" description="Basic and acidic residues" evidence="6">
    <location>
        <begin position="1"/>
        <end position="13"/>
    </location>
</feature>
<keyword evidence="2" id="KW-1003">Cell membrane</keyword>
<keyword evidence="4 7" id="KW-1133">Transmembrane helix</keyword>
<evidence type="ECO:0000256" key="4">
    <source>
        <dbReference type="ARBA" id="ARBA00022989"/>
    </source>
</evidence>
<dbReference type="InterPro" id="IPR050469">
    <property type="entry name" value="Diguanylate_Cyclase"/>
</dbReference>
<keyword evidence="5 7" id="KW-0472">Membrane</keyword>
<comment type="caution">
    <text evidence="10">The sequence shown here is derived from an EMBL/GenBank/DDBJ whole genome shotgun (WGS) entry which is preliminary data.</text>
</comment>
<dbReference type="SUPFAM" id="SSF158472">
    <property type="entry name" value="HAMP domain-like"/>
    <property type="match status" value="1"/>
</dbReference>
<dbReference type="InterPro" id="IPR003018">
    <property type="entry name" value="GAF"/>
</dbReference>
<dbReference type="PROSITE" id="PS50887">
    <property type="entry name" value="GGDEF"/>
    <property type="match status" value="1"/>
</dbReference>
<dbReference type="PROSITE" id="PS50885">
    <property type="entry name" value="HAMP"/>
    <property type="match status" value="1"/>
</dbReference>
<evidence type="ECO:0000313" key="11">
    <source>
        <dbReference type="Proteomes" id="UP000233256"/>
    </source>
</evidence>
<name>A0A2N1PV38_9BACT</name>
<evidence type="ECO:0000259" key="9">
    <source>
        <dbReference type="PROSITE" id="PS50887"/>
    </source>
</evidence>
<dbReference type="Pfam" id="PF13185">
    <property type="entry name" value="GAF_2"/>
    <property type="match status" value="1"/>
</dbReference>
<dbReference type="GO" id="GO:0052621">
    <property type="term" value="F:diguanylate cyclase activity"/>
    <property type="evidence" value="ECO:0007669"/>
    <property type="project" value="TreeGrafter"/>
</dbReference>
<reference evidence="10 11" key="1">
    <citation type="journal article" date="2017" name="ISME J.">
        <title>Potential for microbial H2 and metal transformations associated with novel bacteria and archaea in deep terrestrial subsurface sediments.</title>
        <authorList>
            <person name="Hernsdorf A.W."/>
            <person name="Amano Y."/>
            <person name="Miyakawa K."/>
            <person name="Ise K."/>
            <person name="Suzuki Y."/>
            <person name="Anantharaman K."/>
            <person name="Probst A."/>
            <person name="Burstein D."/>
            <person name="Thomas B.C."/>
            <person name="Banfield J.F."/>
        </authorList>
    </citation>
    <scope>NUCLEOTIDE SEQUENCE [LARGE SCALE GENOMIC DNA]</scope>
    <source>
        <strain evidence="10">HGW-Wallbacteria-1</strain>
    </source>
</reference>
<evidence type="ECO:0008006" key="12">
    <source>
        <dbReference type="Google" id="ProtNLM"/>
    </source>
</evidence>
<dbReference type="NCBIfam" id="TIGR00254">
    <property type="entry name" value="GGDEF"/>
    <property type="match status" value="1"/>
</dbReference>
<dbReference type="PANTHER" id="PTHR45138:SF9">
    <property type="entry name" value="DIGUANYLATE CYCLASE DGCM-RELATED"/>
    <property type="match status" value="1"/>
</dbReference>
<dbReference type="InterPro" id="IPR000160">
    <property type="entry name" value="GGDEF_dom"/>
</dbReference>
<keyword evidence="3 7" id="KW-0812">Transmembrane</keyword>
<dbReference type="Gene3D" id="3.30.450.40">
    <property type="match status" value="1"/>
</dbReference>
<evidence type="ECO:0000256" key="3">
    <source>
        <dbReference type="ARBA" id="ARBA00022692"/>
    </source>
</evidence>
<dbReference type="AlphaFoldDB" id="A0A2N1PV38"/>
<feature type="transmembrane region" description="Helical" evidence="7">
    <location>
        <begin position="61"/>
        <end position="80"/>
    </location>
</feature>
<comment type="subcellular location">
    <subcellularLocation>
        <location evidence="1">Cell membrane</location>
        <topology evidence="1">Multi-pass membrane protein</topology>
    </subcellularLocation>
</comment>
<evidence type="ECO:0000256" key="7">
    <source>
        <dbReference type="SAM" id="Phobius"/>
    </source>
</evidence>
<dbReference type="InterPro" id="IPR003660">
    <property type="entry name" value="HAMP_dom"/>
</dbReference>
<dbReference type="InterPro" id="IPR043128">
    <property type="entry name" value="Rev_trsase/Diguanyl_cyclase"/>
</dbReference>
<dbReference type="GO" id="GO:0005886">
    <property type="term" value="C:plasma membrane"/>
    <property type="evidence" value="ECO:0007669"/>
    <property type="project" value="UniProtKB-SubCell"/>
</dbReference>
<dbReference type="Pfam" id="PF00672">
    <property type="entry name" value="HAMP"/>
    <property type="match status" value="1"/>
</dbReference>
<evidence type="ECO:0000256" key="2">
    <source>
        <dbReference type="ARBA" id="ARBA00022475"/>
    </source>
</evidence>
<dbReference type="Pfam" id="PF17202">
    <property type="entry name" value="sCache_3_3"/>
    <property type="match status" value="1"/>
</dbReference>
<dbReference type="SMART" id="SM00065">
    <property type="entry name" value="GAF"/>
    <property type="match status" value="1"/>
</dbReference>